<keyword evidence="3" id="KW-1185">Reference proteome</keyword>
<dbReference type="InterPro" id="IPR004445">
    <property type="entry name" value="GltS"/>
</dbReference>
<dbReference type="AlphaFoldDB" id="A0A5C1NEZ9"/>
<reference evidence="2" key="1">
    <citation type="submission" date="2021-02" db="EMBL/GenBank/DDBJ databases">
        <title>Strain Y2R2, a novel species of the genus Halomonas.</title>
        <authorList>
            <person name="Huang H."/>
        </authorList>
    </citation>
    <scope>NUCLEOTIDE SEQUENCE</scope>
    <source>
        <strain evidence="2">Y2R2</strain>
    </source>
</reference>
<feature type="transmembrane region" description="Helical" evidence="1">
    <location>
        <begin position="6"/>
        <end position="24"/>
    </location>
</feature>
<proteinExistence type="predicted"/>
<feature type="transmembrane region" description="Helical" evidence="1">
    <location>
        <begin position="63"/>
        <end position="82"/>
    </location>
</feature>
<gene>
    <name evidence="2" type="ORF">E4T21_06380</name>
</gene>
<feature type="transmembrane region" description="Helical" evidence="1">
    <location>
        <begin position="36"/>
        <end position="57"/>
    </location>
</feature>
<dbReference type="GO" id="GO:0015813">
    <property type="term" value="P:L-glutamate transmembrane transport"/>
    <property type="evidence" value="ECO:0007669"/>
    <property type="project" value="InterPro"/>
</dbReference>
<feature type="transmembrane region" description="Helical" evidence="1">
    <location>
        <begin position="243"/>
        <end position="263"/>
    </location>
</feature>
<sequence length="498" mass="53042">MQDTFHGVIAFALLAFMLLLGSLLRSRVPWLRASLVPASIVGGVLGFVLLSLGLLPGYSPGDFTTLTFHFFTLSFMSLCLIGTRRHGGLQGGSIVRGGMWLTLAWSVSLGMQGVIGYVLVSVYDAVTGSNVSAWLGAIVTHGFTQGPGQALTFGNIWEDTYGVANAAQVGLIYASLGFLMAFVVGVPLARRYLNKGLNANQASRLDVSFRQGFFPAPEQGEDANSSAPSMGRMVSHPANLDSLAYHLGLLAVAYVITHLWLTFMQGVIGDAAPMGINLGVLFSHNLFFLHGLGVCVVMRKVIDQLGLGHRIDDETFKRITGTSVDFMVVGTLMSIQFSVLYALLTPVLLVAVAVTLATLLSCLFIGRMSGRLGPERALTSFGCCCGSTGTGLLLLRMMDADFSTSVPKELAFFNLAIIVVNFHLLMIFAPIVPSLSGGAYLAVFGGTAIVMLACLPLMRYWERRGAMTFKAVNADKAADRPNGYGVVANSSPNKGVVS</sequence>
<dbReference type="PANTHER" id="PTHR36178">
    <property type="entry name" value="SLR0625 PROTEIN"/>
    <property type="match status" value="1"/>
</dbReference>
<evidence type="ECO:0000313" key="2">
    <source>
        <dbReference type="EMBL" id="QEM81203.1"/>
    </source>
</evidence>
<feature type="transmembrane region" description="Helical" evidence="1">
    <location>
        <begin position="347"/>
        <end position="366"/>
    </location>
</feature>
<protein>
    <recommendedName>
        <fullName evidence="4">Sodium:glutamate symporter</fullName>
    </recommendedName>
</protein>
<keyword evidence="1" id="KW-0472">Membrane</keyword>
<feature type="transmembrane region" description="Helical" evidence="1">
    <location>
        <begin position="275"/>
        <end position="298"/>
    </location>
</feature>
<dbReference type="OrthoDB" id="9801557at2"/>
<keyword evidence="1" id="KW-1133">Transmembrane helix</keyword>
<dbReference type="GO" id="GO:0015501">
    <property type="term" value="F:glutamate:sodium symporter activity"/>
    <property type="evidence" value="ECO:0007669"/>
    <property type="project" value="InterPro"/>
</dbReference>
<dbReference type="Pfam" id="PF03616">
    <property type="entry name" value="Glt_symporter"/>
    <property type="match status" value="1"/>
</dbReference>
<dbReference type="EMBL" id="CP038437">
    <property type="protein sequence ID" value="QEM81203.1"/>
    <property type="molecule type" value="Genomic_DNA"/>
</dbReference>
<organism evidence="2 3">
    <name type="scientific">Halomonas binhaiensis</name>
    <dbReference type="NCBI Taxonomy" id="2562282"/>
    <lineage>
        <taxon>Bacteria</taxon>
        <taxon>Pseudomonadati</taxon>
        <taxon>Pseudomonadota</taxon>
        <taxon>Gammaproteobacteria</taxon>
        <taxon>Oceanospirillales</taxon>
        <taxon>Halomonadaceae</taxon>
        <taxon>Halomonas</taxon>
    </lineage>
</organism>
<dbReference type="Proteomes" id="UP000324285">
    <property type="component" value="Chromosome"/>
</dbReference>
<evidence type="ECO:0008006" key="4">
    <source>
        <dbReference type="Google" id="ProtNLM"/>
    </source>
</evidence>
<keyword evidence="1" id="KW-0812">Transmembrane</keyword>
<feature type="transmembrane region" description="Helical" evidence="1">
    <location>
        <begin position="439"/>
        <end position="461"/>
    </location>
</feature>
<dbReference type="PANTHER" id="PTHR36178:SF1">
    <property type="entry name" value="SODIUM_GLUTAMATE SYMPORTER"/>
    <property type="match status" value="1"/>
</dbReference>
<feature type="transmembrane region" description="Helical" evidence="1">
    <location>
        <begin position="103"/>
        <end position="123"/>
    </location>
</feature>
<dbReference type="KEGG" id="hbh:E4T21_06380"/>
<evidence type="ECO:0000313" key="3">
    <source>
        <dbReference type="Proteomes" id="UP000324285"/>
    </source>
</evidence>
<accession>A0A5C1NEZ9</accession>
<feature type="transmembrane region" description="Helical" evidence="1">
    <location>
        <begin position="410"/>
        <end position="432"/>
    </location>
</feature>
<dbReference type="GO" id="GO:0016020">
    <property type="term" value="C:membrane"/>
    <property type="evidence" value="ECO:0007669"/>
    <property type="project" value="InterPro"/>
</dbReference>
<evidence type="ECO:0000256" key="1">
    <source>
        <dbReference type="SAM" id="Phobius"/>
    </source>
</evidence>
<dbReference type="RefSeq" id="WP_149284217.1">
    <property type="nucleotide sequence ID" value="NZ_CP038437.2"/>
</dbReference>
<feature type="transmembrane region" description="Helical" evidence="1">
    <location>
        <begin position="170"/>
        <end position="189"/>
    </location>
</feature>
<feature type="transmembrane region" description="Helical" evidence="1">
    <location>
        <begin position="378"/>
        <end position="398"/>
    </location>
</feature>
<name>A0A5C1NEZ9_9GAMM</name>